<evidence type="ECO:0000256" key="14">
    <source>
        <dbReference type="SAM" id="Coils"/>
    </source>
</evidence>
<keyword evidence="8" id="KW-0256">Endoplasmic reticulum</keyword>
<dbReference type="Pfam" id="PF10537">
    <property type="entry name" value="WAC_Acf1_DNA_bd"/>
    <property type="match status" value="1"/>
</dbReference>
<dbReference type="InterPro" id="IPR004856">
    <property type="entry name" value="Glyco_trans_ALG6/ALG8"/>
</dbReference>
<evidence type="ECO:0000256" key="8">
    <source>
        <dbReference type="ARBA" id="ARBA00022824"/>
    </source>
</evidence>
<feature type="region of interest" description="Disordered" evidence="15">
    <location>
        <begin position="822"/>
        <end position="874"/>
    </location>
</feature>
<evidence type="ECO:0000256" key="11">
    <source>
        <dbReference type="ARBA" id="ARBA00023136"/>
    </source>
</evidence>
<dbReference type="GO" id="GO:0005634">
    <property type="term" value="C:nucleus"/>
    <property type="evidence" value="ECO:0007669"/>
    <property type="project" value="UniProtKB-SubCell"/>
</dbReference>
<evidence type="ECO:0000256" key="12">
    <source>
        <dbReference type="ARBA" id="ARBA00023242"/>
    </source>
</evidence>
<evidence type="ECO:0000256" key="7">
    <source>
        <dbReference type="ARBA" id="ARBA00022692"/>
    </source>
</evidence>
<dbReference type="PROSITE" id="PS51136">
    <property type="entry name" value="WAC"/>
    <property type="match status" value="1"/>
</dbReference>
<feature type="region of interest" description="Disordered" evidence="15">
    <location>
        <begin position="1271"/>
        <end position="1305"/>
    </location>
</feature>
<dbReference type="InterPro" id="IPR028942">
    <property type="entry name" value="WHIM1_dom"/>
</dbReference>
<evidence type="ECO:0000256" key="4">
    <source>
        <dbReference type="ARBA" id="ARBA00008715"/>
    </source>
</evidence>
<feature type="transmembrane region" description="Helical" evidence="16">
    <location>
        <begin position="329"/>
        <end position="348"/>
    </location>
</feature>
<keyword evidence="11 16" id="KW-0472">Membrane</keyword>
<feature type="compositionally biased region" description="Acidic residues" evidence="15">
    <location>
        <begin position="1045"/>
        <end position="1063"/>
    </location>
</feature>
<dbReference type="GO" id="GO:0000781">
    <property type="term" value="C:chromosome, telomeric region"/>
    <property type="evidence" value="ECO:0007669"/>
    <property type="project" value="GOC"/>
</dbReference>
<dbReference type="GO" id="GO:0016758">
    <property type="term" value="F:hexosyltransferase activity"/>
    <property type="evidence" value="ECO:0007669"/>
    <property type="project" value="InterPro"/>
</dbReference>
<evidence type="ECO:0000259" key="18">
    <source>
        <dbReference type="PROSITE" id="PS51136"/>
    </source>
</evidence>
<keyword evidence="7 16" id="KW-0812">Transmembrane</keyword>
<evidence type="ECO:0000313" key="20">
    <source>
        <dbReference type="Proteomes" id="UP001276659"/>
    </source>
</evidence>
<feature type="domain" description="WAC" evidence="18">
    <location>
        <begin position="378"/>
        <end position="485"/>
    </location>
</feature>
<evidence type="ECO:0000256" key="13">
    <source>
        <dbReference type="PROSITE-ProRule" id="PRU00475"/>
    </source>
</evidence>
<feature type="compositionally biased region" description="Polar residues" evidence="15">
    <location>
        <begin position="1360"/>
        <end position="1379"/>
    </location>
</feature>
<dbReference type="EMBL" id="JASNWA010000004">
    <property type="protein sequence ID" value="KAK3176825.1"/>
    <property type="molecule type" value="Genomic_DNA"/>
</dbReference>
<evidence type="ECO:0000256" key="5">
    <source>
        <dbReference type="ARBA" id="ARBA00022676"/>
    </source>
</evidence>
<dbReference type="InterPro" id="IPR013136">
    <property type="entry name" value="WSTF_Acf1_Cbp146"/>
</dbReference>
<evidence type="ECO:0000256" key="15">
    <source>
        <dbReference type="SAM" id="MobiDB-lite"/>
    </source>
</evidence>
<organism evidence="19 20">
    <name type="scientific">Lepraria neglecta</name>
    <dbReference type="NCBI Taxonomy" id="209136"/>
    <lineage>
        <taxon>Eukaryota</taxon>
        <taxon>Fungi</taxon>
        <taxon>Dikarya</taxon>
        <taxon>Ascomycota</taxon>
        <taxon>Pezizomycotina</taxon>
        <taxon>Lecanoromycetes</taxon>
        <taxon>OSLEUM clade</taxon>
        <taxon>Lecanoromycetidae</taxon>
        <taxon>Lecanorales</taxon>
        <taxon>Lecanorineae</taxon>
        <taxon>Stereocaulaceae</taxon>
        <taxon>Lepraria</taxon>
    </lineage>
</organism>
<evidence type="ECO:0000256" key="1">
    <source>
        <dbReference type="ARBA" id="ARBA00004123"/>
    </source>
</evidence>
<evidence type="ECO:0000256" key="10">
    <source>
        <dbReference type="ARBA" id="ARBA00023054"/>
    </source>
</evidence>
<evidence type="ECO:0000256" key="6">
    <source>
        <dbReference type="ARBA" id="ARBA00022679"/>
    </source>
</evidence>
<dbReference type="Pfam" id="PF03155">
    <property type="entry name" value="Alg6_Alg8"/>
    <property type="match status" value="1"/>
</dbReference>
<dbReference type="PANTHER" id="PTHR32075">
    <property type="entry name" value="ISWI CHROMATIN-REMODELING COMPLEX SUBUNIT YPL216W-RELATED"/>
    <property type="match status" value="1"/>
</dbReference>
<name>A0AAD9ZEX0_9LECA</name>
<feature type="compositionally biased region" description="Basic and acidic residues" evidence="15">
    <location>
        <begin position="1072"/>
        <end position="1106"/>
    </location>
</feature>
<comment type="caution">
    <text evidence="19">The sequence shown here is derived from an EMBL/GenBank/DDBJ whole genome shotgun (WGS) entry which is preliminary data.</text>
</comment>
<dbReference type="InterPro" id="IPR018501">
    <property type="entry name" value="DDT_dom"/>
</dbReference>
<dbReference type="GO" id="GO:0005789">
    <property type="term" value="C:endoplasmic reticulum membrane"/>
    <property type="evidence" value="ECO:0007669"/>
    <property type="project" value="UniProtKB-SubCell"/>
</dbReference>
<keyword evidence="9 16" id="KW-1133">Transmembrane helix</keyword>
<comment type="pathway">
    <text evidence="3">Protein modification; protein glycosylation.</text>
</comment>
<feature type="compositionally biased region" description="Basic and acidic residues" evidence="15">
    <location>
        <begin position="1271"/>
        <end position="1293"/>
    </location>
</feature>
<feature type="transmembrane region" description="Helical" evidence="16">
    <location>
        <begin position="109"/>
        <end position="128"/>
    </location>
</feature>
<protein>
    <submittedName>
        <fullName evidence="19">Uncharacterized protein</fullName>
    </submittedName>
</protein>
<keyword evidence="5" id="KW-0328">Glycosyltransferase</keyword>
<dbReference type="GO" id="GO:0000785">
    <property type="term" value="C:chromatin"/>
    <property type="evidence" value="ECO:0007669"/>
    <property type="project" value="UniProtKB-ARBA"/>
</dbReference>
<dbReference type="GO" id="GO:0031509">
    <property type="term" value="P:subtelomeric heterochromatin formation"/>
    <property type="evidence" value="ECO:0007669"/>
    <property type="project" value="TreeGrafter"/>
</dbReference>
<proteinExistence type="inferred from homology"/>
<evidence type="ECO:0000256" key="3">
    <source>
        <dbReference type="ARBA" id="ARBA00004922"/>
    </source>
</evidence>
<feature type="transmembrane region" description="Helical" evidence="16">
    <location>
        <begin position="203"/>
        <end position="221"/>
    </location>
</feature>
<comment type="similarity">
    <text evidence="4">Belongs to the ALG6/ALG8 glucosyltransferase family.</text>
</comment>
<comment type="subcellular location">
    <subcellularLocation>
        <location evidence="2">Endoplasmic reticulum membrane</location>
        <topology evidence="2">Multi-pass membrane protein</topology>
    </subcellularLocation>
    <subcellularLocation>
        <location evidence="1 13">Nucleus</location>
    </subcellularLocation>
</comment>
<feature type="transmembrane region" description="Helical" evidence="16">
    <location>
        <begin position="250"/>
        <end position="265"/>
    </location>
</feature>
<dbReference type="Pfam" id="PF02791">
    <property type="entry name" value="DDT"/>
    <property type="match status" value="1"/>
</dbReference>
<evidence type="ECO:0000256" key="2">
    <source>
        <dbReference type="ARBA" id="ARBA00004477"/>
    </source>
</evidence>
<feature type="transmembrane region" description="Helical" evidence="16">
    <location>
        <begin position="38"/>
        <end position="57"/>
    </location>
</feature>
<evidence type="ECO:0000313" key="19">
    <source>
        <dbReference type="EMBL" id="KAK3176825.1"/>
    </source>
</evidence>
<feature type="transmembrane region" description="Helical" evidence="16">
    <location>
        <begin position="63"/>
        <end position="88"/>
    </location>
</feature>
<feature type="transmembrane region" description="Helical" evidence="16">
    <location>
        <begin position="297"/>
        <end position="317"/>
    </location>
</feature>
<reference evidence="19" key="1">
    <citation type="submission" date="2022-11" db="EMBL/GenBank/DDBJ databases">
        <title>Chromosomal genome sequence assembly and mating type (MAT) locus characterization of the leprose asexual lichenized fungus Lepraria neglecta (Nyl.) Erichsen.</title>
        <authorList>
            <person name="Allen J.L."/>
            <person name="Pfeffer B."/>
        </authorList>
    </citation>
    <scope>NUCLEOTIDE SEQUENCE</scope>
    <source>
        <strain evidence="19">Allen 5258</strain>
    </source>
</reference>
<keyword evidence="20" id="KW-1185">Reference proteome</keyword>
<evidence type="ECO:0000259" key="17">
    <source>
        <dbReference type="PROSITE" id="PS50827"/>
    </source>
</evidence>
<feature type="domain" description="DDT" evidence="17">
    <location>
        <begin position="748"/>
        <end position="811"/>
    </location>
</feature>
<sequence>MRYVQTSPASSQEASHAVAISILLSPALLIIDHIHFQYNGFLYGILVLSLVCARKQSTILVGGLLFAILLCLKHIYLYLAPAYFVYLLRARCLSQKSIFRIRFGNSVKLGLGILAVFGAAFGPFWYWGQIDQVLSRLFPFSRGLCHAYWAPNVWAMYSFTDRVLLCVAPKIGLGVDQSALNSVTRGLVGDSSFAVLPNVSPKMTFAITLLFQTLCLIKLFFQPTWETFVGAVTLCGYASFLFGWHVHEKAILLVIIPFSLLALKDRRFLGAFRPLAVAGHVSLFPLLFTAAEFPVKTLYTIFWLILFLLVFDRLAPVSSQPRVFVLDRFSLLYITVAIPLIIYCSLLHELVFGKYYEFIPLMFTSSYSAVGVAIQNGKLVWTIEETDEVFTNYEDYLRRIDYYKQRRFVCEITGTSRLNFKEALRSELDASGEVDDEFPDSLREPILRRVQFSQISRIDNLVDHIYEEFKRDFYPGERVVVVLGEDRLTGHIREKTKFPELFRNDGTLERKAFARYFCDLDDKSSPEVLVDEGNITRERKTFTKQRLRSFLKNSVTREAWTGAPWLVKPRLAEDYRINTEIPEWLTHDFQAKQRKNSNIFSKRGDYEGPVLNFYGPQHGLPLLKPKGSKGRTPQDDMLFRQEQFAEYQRALASNPEFGKVGPQGQPIQFRQFYHGPPPSGYQMVNGYKPIAAKGQPKPAAPPPPKYPIEDLEIPPLRDGTHRPPLRFLSEKTPSDGRVSEGAGSGIDMKSVGLLLETWDTLNVYCEIFQLDSFTFDDYVEALRFSSEEVQCELLVEIHCAVIKKLVNDVNDKNGQVQIMLPFQNESDEEDSSKDSSAMPTPTPEPEVKPPARSTRSSLVKSEAAELKEAANGNPVPLANSRIHRAVEMDRHTKGYDWKARARKRDFADGRWVVVIVGLLNQLSRNPRLADSCNEILKHLAPVYHDPTPEIAVSQYQNLDVNLRIKILQILCMKSLETKAIREYMEVCSAQMTETRKEKNEVQRSRKAAVEELRLLHEERKALQPENTSASPPAELEEMADLKMEVEEEEAVDEDEIMDSEDEEPHQGRSLRRANDRAAARKKKQEEEKERKEKALAEKAKKPSKQEKQYDKVLKKIEEVKDRIKEYEEEVHTLENDLREADCPRTRILGKDRFWNRYYWFERNAMPYAGMPDSSTANAEYANGCIWVQGPDDLERQGFIELSPDENEQYRRAFQMTVPNRKMFEEGDTHVFTARQWGYYDDPDSLDMLIGWLDVRGVREVKLRKELQSQREKIGTHMKKRQEYLSMDDKKSEASEPATRVSTRTKTYVDPTGHRCLQWKNKTAITEIGHLHCEPKPPTYKKQKGVAQVKKPLIEDEPRQTRATNRQGKVPTRQGSRYNF</sequence>
<dbReference type="Pfam" id="PF15613">
    <property type="entry name" value="WSD"/>
    <property type="match status" value="1"/>
</dbReference>
<feature type="region of interest" description="Disordered" evidence="15">
    <location>
        <begin position="1045"/>
        <end position="1106"/>
    </location>
</feature>
<feature type="coiled-coil region" evidence="14">
    <location>
        <begin position="991"/>
        <end position="1018"/>
    </location>
</feature>
<feature type="transmembrane region" description="Helical" evidence="16">
    <location>
        <begin position="272"/>
        <end position="291"/>
    </location>
</feature>
<dbReference type="Pfam" id="PF15612">
    <property type="entry name" value="WHIM1"/>
    <property type="match status" value="1"/>
</dbReference>
<keyword evidence="12 13" id="KW-0539">Nucleus</keyword>
<gene>
    <name evidence="19" type="ORF">OEA41_008150</name>
</gene>
<dbReference type="Proteomes" id="UP001276659">
    <property type="component" value="Unassembled WGS sequence"/>
</dbReference>
<accession>A0AAD9ZEX0</accession>
<dbReference type="PANTHER" id="PTHR32075:SF6">
    <property type="entry name" value="ISWI CHROMATIN-REMODELING COMPLEX SUBUNIT YPL216W-RELATED"/>
    <property type="match status" value="1"/>
</dbReference>
<evidence type="ECO:0000256" key="9">
    <source>
        <dbReference type="ARBA" id="ARBA00022989"/>
    </source>
</evidence>
<dbReference type="InterPro" id="IPR028941">
    <property type="entry name" value="WHIM2_dom"/>
</dbReference>
<evidence type="ECO:0000256" key="16">
    <source>
        <dbReference type="SAM" id="Phobius"/>
    </source>
</evidence>
<feature type="region of interest" description="Disordered" evidence="15">
    <location>
        <begin position="1335"/>
        <end position="1379"/>
    </location>
</feature>
<dbReference type="PROSITE" id="PS50827">
    <property type="entry name" value="DDT"/>
    <property type="match status" value="1"/>
</dbReference>
<keyword evidence="10 14" id="KW-0175">Coiled coil</keyword>
<keyword evidence="6" id="KW-0808">Transferase</keyword>